<accession>A0A1R1S0Q4</accession>
<dbReference type="EMBL" id="MTJL01000036">
    <property type="protein sequence ID" value="OMI01494.1"/>
    <property type="molecule type" value="Genomic_DNA"/>
</dbReference>
<dbReference type="PANTHER" id="PTHR30032">
    <property type="entry name" value="N-ACETYLMURAMOYL-L-ALANINE AMIDASE-RELATED"/>
    <property type="match status" value="1"/>
</dbReference>
<feature type="region of interest" description="Disordered" evidence="1">
    <location>
        <begin position="24"/>
        <end position="59"/>
    </location>
</feature>
<dbReference type="GO" id="GO:0030288">
    <property type="term" value="C:outer membrane-bounded periplasmic space"/>
    <property type="evidence" value="ECO:0007669"/>
    <property type="project" value="TreeGrafter"/>
</dbReference>
<keyword evidence="2" id="KW-0732">Signal</keyword>
<gene>
    <name evidence="3" type="ORF">BW143_17545</name>
</gene>
<feature type="compositionally biased region" description="Basic and acidic residues" evidence="1">
    <location>
        <begin position="30"/>
        <end position="48"/>
    </location>
</feature>
<dbReference type="RefSeq" id="WP_076760366.1">
    <property type="nucleotide sequence ID" value="NZ_JARMMH010000013.1"/>
</dbReference>
<evidence type="ECO:0000256" key="1">
    <source>
        <dbReference type="SAM" id="MobiDB-lite"/>
    </source>
</evidence>
<reference evidence="3 4" key="1">
    <citation type="submission" date="2017-01" db="EMBL/GenBank/DDBJ databases">
        <title>Bacillus phylogenomics.</title>
        <authorList>
            <person name="Dunlap C."/>
        </authorList>
    </citation>
    <scope>NUCLEOTIDE SEQUENCE [LARGE SCALE GENOMIC DNA]</scope>
    <source>
        <strain evidence="3 4">NRRL B-41282</strain>
    </source>
</reference>
<dbReference type="PROSITE" id="PS51257">
    <property type="entry name" value="PROKAR_LIPOPROTEIN"/>
    <property type="match status" value="1"/>
</dbReference>
<evidence type="ECO:0000313" key="3">
    <source>
        <dbReference type="EMBL" id="OMI01494.1"/>
    </source>
</evidence>
<accession>A0A1R1QDU6</accession>
<keyword evidence="4" id="KW-1185">Reference proteome</keyword>
<dbReference type="Proteomes" id="UP000187367">
    <property type="component" value="Unassembled WGS sequence"/>
</dbReference>
<evidence type="ECO:0000313" key="4">
    <source>
        <dbReference type="Proteomes" id="UP000187367"/>
    </source>
</evidence>
<comment type="caution">
    <text evidence="3">The sequence shown here is derived from an EMBL/GenBank/DDBJ whole genome shotgun (WGS) entry which is preliminary data.</text>
</comment>
<evidence type="ECO:0000256" key="2">
    <source>
        <dbReference type="SAM" id="SignalP"/>
    </source>
</evidence>
<dbReference type="AlphaFoldDB" id="A0A1R1QDU6"/>
<name>A0A1R1QDU6_9BACI</name>
<organism evidence="3 4">
    <name type="scientific">Bacillus swezeyi</name>
    <dbReference type="NCBI Taxonomy" id="1925020"/>
    <lineage>
        <taxon>Bacteria</taxon>
        <taxon>Bacillati</taxon>
        <taxon>Bacillota</taxon>
        <taxon>Bacilli</taxon>
        <taxon>Bacillales</taxon>
        <taxon>Bacillaceae</taxon>
        <taxon>Bacillus</taxon>
    </lineage>
</organism>
<feature type="signal peptide" evidence="2">
    <location>
        <begin position="1"/>
        <end position="19"/>
    </location>
</feature>
<sequence length="413" mass="44545">MKKTSGFLFVMLIFASVLAACQTSGSGQGAEHDDHQMKDHSGTEKKESASLPTDLNNRAAEGLVVQNTKNTTRLDADTLEEMSIKTSQTIWPATHKQNRPGAVILVSGQSWQTALAAADLIHHPNNGPVLFTDSENISEETQKEIKRLSPLGTSDGTQILAIGNINEKALQALESYKVKQLKGKNPADLAKEIDKEYASAADEYPKSVIIGSSEDDAELYTLPAVNWIAHMPEPVLYVNKDGIPEETAEALKKRDGKANIYILGPEAAVSEKTEKALKEYGTVKRISGNNPVTNSIAFAKFKDESTDFGWGITDPGHGLSFASTAAPELALAGAPFSHLGKHAPLLLLKNGQADQNMYSFLAGIEPSFKNHPQDGPYNHGFILGTEDDISFQTQGILDDILEIKSSEGGHTGH</sequence>
<dbReference type="InterPro" id="IPR051922">
    <property type="entry name" value="Bact_Sporulation_Assoc"/>
</dbReference>
<feature type="chain" id="PRO_5043149200" evidence="2">
    <location>
        <begin position="20"/>
        <end position="413"/>
    </location>
</feature>
<protein>
    <submittedName>
        <fullName evidence="3">ArsR family transcriptional regulator</fullName>
    </submittedName>
</protein>
<dbReference type="OrthoDB" id="1399160at2"/>
<proteinExistence type="predicted"/>
<dbReference type="PANTHER" id="PTHR30032:SF4">
    <property type="entry name" value="AMIDASE ENHANCER"/>
    <property type="match status" value="1"/>
</dbReference>